<accession>A0A1H9V4E1</accession>
<evidence type="ECO:0000313" key="1">
    <source>
        <dbReference type="EMBL" id="SES16429.1"/>
    </source>
</evidence>
<gene>
    <name evidence="1" type="ORF">SAMN05216188_12425</name>
</gene>
<name>A0A1H9V4E1_9PSEU</name>
<dbReference type="AlphaFoldDB" id="A0A1H9V4E1"/>
<organism evidence="1 2">
    <name type="scientific">Lentzea xinjiangensis</name>
    <dbReference type="NCBI Taxonomy" id="402600"/>
    <lineage>
        <taxon>Bacteria</taxon>
        <taxon>Bacillati</taxon>
        <taxon>Actinomycetota</taxon>
        <taxon>Actinomycetes</taxon>
        <taxon>Pseudonocardiales</taxon>
        <taxon>Pseudonocardiaceae</taxon>
        <taxon>Lentzea</taxon>
    </lineage>
</organism>
<dbReference type="STRING" id="402600.SAMN05216188_12425"/>
<dbReference type="EMBL" id="FOFR01000024">
    <property type="protein sequence ID" value="SES16429.1"/>
    <property type="molecule type" value="Genomic_DNA"/>
</dbReference>
<dbReference type="Proteomes" id="UP000199352">
    <property type="component" value="Unassembled WGS sequence"/>
</dbReference>
<evidence type="ECO:0000313" key="2">
    <source>
        <dbReference type="Proteomes" id="UP000199352"/>
    </source>
</evidence>
<keyword evidence="2" id="KW-1185">Reference proteome</keyword>
<reference evidence="2" key="1">
    <citation type="submission" date="2016-10" db="EMBL/GenBank/DDBJ databases">
        <authorList>
            <person name="Varghese N."/>
            <person name="Submissions S."/>
        </authorList>
    </citation>
    <scope>NUCLEOTIDE SEQUENCE [LARGE SCALE GENOMIC DNA]</scope>
    <source>
        <strain evidence="2">CGMCC 4.3525</strain>
    </source>
</reference>
<protein>
    <submittedName>
        <fullName evidence="1">Uncharacterized protein</fullName>
    </submittedName>
</protein>
<sequence length="35" mass="3451">MTQNNRPAAARCVLDAVADAGGAEPAALVGEVPQS</sequence>
<proteinExistence type="predicted"/>